<evidence type="ECO:0008006" key="4">
    <source>
        <dbReference type="Google" id="ProtNLM"/>
    </source>
</evidence>
<keyword evidence="3" id="KW-1185">Reference proteome</keyword>
<name>A0A7S9KN13_EPIFF</name>
<dbReference type="PANTHER" id="PTHR34213:SF2">
    <property type="entry name" value="NUCLEAR TRANSPORT FACTOR 2 (NTF2) FAMILY PROTEIN"/>
    <property type="match status" value="1"/>
</dbReference>
<feature type="compositionally biased region" description="Low complexity" evidence="1">
    <location>
        <begin position="18"/>
        <end position="31"/>
    </location>
</feature>
<dbReference type="AlphaFoldDB" id="A0A7S9KN13"/>
<evidence type="ECO:0000313" key="3">
    <source>
        <dbReference type="Proteomes" id="UP000594364"/>
    </source>
</evidence>
<organism evidence="2 3">
    <name type="scientific">Epichloe festucae (strain Fl1)</name>
    <dbReference type="NCBI Taxonomy" id="877507"/>
    <lineage>
        <taxon>Eukaryota</taxon>
        <taxon>Fungi</taxon>
        <taxon>Dikarya</taxon>
        <taxon>Ascomycota</taxon>
        <taxon>Pezizomycotina</taxon>
        <taxon>Sordariomycetes</taxon>
        <taxon>Hypocreomycetidae</taxon>
        <taxon>Hypocreales</taxon>
        <taxon>Clavicipitaceae</taxon>
        <taxon>Epichloe</taxon>
    </lineage>
</organism>
<proteinExistence type="predicted"/>
<accession>A0A7S9KN13</accession>
<reference evidence="2 3" key="1">
    <citation type="journal article" date="2018" name="PLoS Genet.">
        <title>Repeat elements organise 3D genome structure and mediate transcription in the filamentous fungus Epichloe festucae.</title>
        <authorList>
            <person name="Winter D.J."/>
            <person name="Ganley A.R.D."/>
            <person name="Young C.A."/>
            <person name="Liachko I."/>
            <person name="Schardl C.L."/>
            <person name="Dupont P.Y."/>
            <person name="Berry D."/>
            <person name="Ram A."/>
            <person name="Scott B."/>
            <person name="Cox M.P."/>
        </authorList>
    </citation>
    <scope>NUCLEOTIDE SEQUENCE [LARGE SCALE GENOMIC DNA]</scope>
    <source>
        <strain evidence="2 3">Fl1</strain>
    </source>
</reference>
<dbReference type="OrthoDB" id="2400485at2759"/>
<gene>
    <name evidence="2" type="ORF">C2857_007888</name>
</gene>
<dbReference type="PANTHER" id="PTHR34213">
    <property type="entry name" value="NUCLEAR TRANSPORT FACTOR 2 (NTF2) FAMILY PROTEIN"/>
    <property type="match status" value="1"/>
</dbReference>
<dbReference type="EMBL" id="CP031385">
    <property type="protein sequence ID" value="QPG95243.1"/>
    <property type="molecule type" value="Genomic_DNA"/>
</dbReference>
<feature type="region of interest" description="Disordered" evidence="1">
    <location>
        <begin position="1"/>
        <end position="35"/>
    </location>
</feature>
<evidence type="ECO:0000313" key="2">
    <source>
        <dbReference type="EMBL" id="QPG95243.1"/>
    </source>
</evidence>
<protein>
    <recommendedName>
        <fullName evidence="4">FAD dependent oxidoreductase</fullName>
    </recommendedName>
</protein>
<evidence type="ECO:0000256" key="1">
    <source>
        <dbReference type="SAM" id="MobiDB-lite"/>
    </source>
</evidence>
<dbReference type="Proteomes" id="UP000594364">
    <property type="component" value="Chromosome 1"/>
</dbReference>
<sequence length="200" mass="22817">MSKKSSAAPGSDFESRQTSSSSDYTPDPSRSLPLTPQRQALLDDIVALYSCRPSIDRVKRYTPDCVYDDQFGYADNRHKVAGQWFALPRLFSASENTGYEVVRSDDDVLQFKNEQRWTLRLLPKAVTLNSLITLSLDPATVHHDFIRVKHHKDQNNDKDYSHEGLGFTLKKWQADNVAKYINSDEVKYFEKDDASQPGPK</sequence>